<sequence>VSWLLRLFRSDFFEIWWAVYYLHLYPDAGVRDYLCNQLFSFPISQSEFYLPQIAVW</sequence>
<accession>A0A0L0EXX3</accession>
<dbReference type="AlphaFoldDB" id="A0A0L0EXX3"/>
<dbReference type="EMBL" id="KQ256337">
    <property type="protein sequence ID" value="KNC69254.1"/>
    <property type="molecule type" value="Genomic_DNA"/>
</dbReference>
<gene>
    <name evidence="2" type="ORF">SARC_18236</name>
</gene>
<dbReference type="InterPro" id="IPR001263">
    <property type="entry name" value="PI3K_accessory_dom"/>
</dbReference>
<dbReference type="GeneID" id="25918740"/>
<dbReference type="STRING" id="667725.A0A0L0EXX3"/>
<dbReference type="InterPro" id="IPR049160">
    <property type="entry name" value="PI4KB-PIK1_PIK"/>
</dbReference>
<dbReference type="Pfam" id="PF21245">
    <property type="entry name" value="PI4KB-PIK1_PIK"/>
    <property type="match status" value="1"/>
</dbReference>
<proteinExistence type="predicted"/>
<dbReference type="OrthoDB" id="10264149at2759"/>
<organism evidence="2 3">
    <name type="scientific">Sphaeroforma arctica JP610</name>
    <dbReference type="NCBI Taxonomy" id="667725"/>
    <lineage>
        <taxon>Eukaryota</taxon>
        <taxon>Ichthyosporea</taxon>
        <taxon>Ichthyophonida</taxon>
        <taxon>Sphaeroforma</taxon>
    </lineage>
</organism>
<dbReference type="PROSITE" id="PS51545">
    <property type="entry name" value="PIK_HELICAL"/>
    <property type="match status" value="1"/>
</dbReference>
<evidence type="ECO:0000259" key="1">
    <source>
        <dbReference type="PROSITE" id="PS51545"/>
    </source>
</evidence>
<evidence type="ECO:0000313" key="3">
    <source>
        <dbReference type="Proteomes" id="UP000054560"/>
    </source>
</evidence>
<dbReference type="Proteomes" id="UP000054560">
    <property type="component" value="Unassembled WGS sequence"/>
</dbReference>
<protein>
    <recommendedName>
        <fullName evidence="1">PIK helical domain-containing protein</fullName>
    </recommendedName>
</protein>
<keyword evidence="3" id="KW-1185">Reference proteome</keyword>
<evidence type="ECO:0000313" key="2">
    <source>
        <dbReference type="EMBL" id="KNC69254.1"/>
    </source>
</evidence>
<name>A0A0L0EXX3_9EUKA</name>
<feature type="domain" description="PIK helical" evidence="1">
    <location>
        <begin position="1"/>
        <end position="56"/>
    </location>
</feature>
<feature type="non-terminal residue" evidence="2">
    <location>
        <position position="1"/>
    </location>
</feature>
<reference evidence="2 3" key="1">
    <citation type="submission" date="2011-02" db="EMBL/GenBank/DDBJ databases">
        <title>The Genome Sequence of Sphaeroforma arctica JP610.</title>
        <authorList>
            <consortium name="The Broad Institute Genome Sequencing Platform"/>
            <person name="Russ C."/>
            <person name="Cuomo C."/>
            <person name="Young S.K."/>
            <person name="Zeng Q."/>
            <person name="Gargeya S."/>
            <person name="Alvarado L."/>
            <person name="Berlin A."/>
            <person name="Chapman S.B."/>
            <person name="Chen Z."/>
            <person name="Freedman E."/>
            <person name="Gellesch M."/>
            <person name="Goldberg J."/>
            <person name="Griggs A."/>
            <person name="Gujja S."/>
            <person name="Heilman E."/>
            <person name="Heiman D."/>
            <person name="Howarth C."/>
            <person name="Mehta T."/>
            <person name="Neiman D."/>
            <person name="Pearson M."/>
            <person name="Roberts A."/>
            <person name="Saif S."/>
            <person name="Shea T."/>
            <person name="Shenoy N."/>
            <person name="Sisk P."/>
            <person name="Stolte C."/>
            <person name="Sykes S."/>
            <person name="White J."/>
            <person name="Yandava C."/>
            <person name="Burger G."/>
            <person name="Gray M.W."/>
            <person name="Holland P.W.H."/>
            <person name="King N."/>
            <person name="Lang F.B.F."/>
            <person name="Roger A.J."/>
            <person name="Ruiz-Trillo I."/>
            <person name="Haas B."/>
            <person name="Nusbaum C."/>
            <person name="Birren B."/>
        </authorList>
    </citation>
    <scope>NUCLEOTIDE SEQUENCE [LARGE SCALE GENOMIC DNA]</scope>
    <source>
        <strain evidence="2 3">JP610</strain>
    </source>
</reference>
<dbReference type="RefSeq" id="XP_014143156.1">
    <property type="nucleotide sequence ID" value="XM_014287681.1"/>
</dbReference>
<dbReference type="eggNOG" id="KOG0903">
    <property type="taxonomic scope" value="Eukaryota"/>
</dbReference>